<accession>A0A8J3J7Z8</accession>
<dbReference type="AlphaFoldDB" id="A0A8J3J7Z8"/>
<sequence length="231" mass="24155">MAGVNARLARAEAALADLSDVDGDGAVVAGIRCASYGIDQPWATWARPVVPPDDLAPVVGWLSARAGTWTVKVSAADVSAPAYRGLAEWLTLPVYVLDEPVAAPDVPGLTVGAPRDPAEFLGVYGTELAPLVTDRHLRAPGYRFLVGRLDGVTVACAQVRRAADTAYVSAVTVAPEYRRRGIGAAVSAAATGVARRLTTGPVWLHAADGAAGIYRRLGYVPVDRHVLLAPR</sequence>
<evidence type="ECO:0000259" key="1">
    <source>
        <dbReference type="PROSITE" id="PS51186"/>
    </source>
</evidence>
<feature type="domain" description="N-acetyltransferase" evidence="1">
    <location>
        <begin position="104"/>
        <end position="231"/>
    </location>
</feature>
<dbReference type="EMBL" id="BOMB01000023">
    <property type="protein sequence ID" value="GID13336.1"/>
    <property type="molecule type" value="Genomic_DNA"/>
</dbReference>
<evidence type="ECO:0000313" key="2">
    <source>
        <dbReference type="EMBL" id="GID13336.1"/>
    </source>
</evidence>
<dbReference type="SUPFAM" id="SSF55729">
    <property type="entry name" value="Acyl-CoA N-acyltransferases (Nat)"/>
    <property type="match status" value="1"/>
</dbReference>
<gene>
    <name evidence="2" type="ORF">Aru02nite_42250</name>
</gene>
<dbReference type="GO" id="GO:0016747">
    <property type="term" value="F:acyltransferase activity, transferring groups other than amino-acyl groups"/>
    <property type="evidence" value="ECO:0007669"/>
    <property type="project" value="InterPro"/>
</dbReference>
<dbReference type="Proteomes" id="UP000612808">
    <property type="component" value="Unassembled WGS sequence"/>
</dbReference>
<dbReference type="Pfam" id="PF13508">
    <property type="entry name" value="Acetyltransf_7"/>
    <property type="match status" value="1"/>
</dbReference>
<dbReference type="InterPro" id="IPR000182">
    <property type="entry name" value="GNAT_dom"/>
</dbReference>
<evidence type="ECO:0000313" key="3">
    <source>
        <dbReference type="Proteomes" id="UP000612808"/>
    </source>
</evidence>
<dbReference type="Gene3D" id="3.40.630.30">
    <property type="match status" value="1"/>
</dbReference>
<reference evidence="2" key="1">
    <citation type="submission" date="2021-01" db="EMBL/GenBank/DDBJ databases">
        <title>Whole genome shotgun sequence of Actinocatenispora rupis NBRC 107355.</title>
        <authorList>
            <person name="Komaki H."/>
            <person name="Tamura T."/>
        </authorList>
    </citation>
    <scope>NUCLEOTIDE SEQUENCE</scope>
    <source>
        <strain evidence="2">NBRC 107355</strain>
    </source>
</reference>
<comment type="caution">
    <text evidence="2">The sequence shown here is derived from an EMBL/GenBank/DDBJ whole genome shotgun (WGS) entry which is preliminary data.</text>
</comment>
<name>A0A8J3J7Z8_9ACTN</name>
<dbReference type="InterPro" id="IPR016181">
    <property type="entry name" value="Acyl_CoA_acyltransferase"/>
</dbReference>
<proteinExistence type="predicted"/>
<organism evidence="2 3">
    <name type="scientific">Actinocatenispora rupis</name>
    <dbReference type="NCBI Taxonomy" id="519421"/>
    <lineage>
        <taxon>Bacteria</taxon>
        <taxon>Bacillati</taxon>
        <taxon>Actinomycetota</taxon>
        <taxon>Actinomycetes</taxon>
        <taxon>Micromonosporales</taxon>
        <taxon>Micromonosporaceae</taxon>
        <taxon>Actinocatenispora</taxon>
    </lineage>
</organism>
<dbReference type="CDD" id="cd04301">
    <property type="entry name" value="NAT_SF"/>
    <property type="match status" value="1"/>
</dbReference>
<keyword evidence="3" id="KW-1185">Reference proteome</keyword>
<dbReference type="PROSITE" id="PS51186">
    <property type="entry name" value="GNAT"/>
    <property type="match status" value="1"/>
</dbReference>
<protein>
    <recommendedName>
        <fullName evidence="1">N-acetyltransferase domain-containing protein</fullName>
    </recommendedName>
</protein>